<accession>A0A3D8SJD0</accession>
<feature type="region of interest" description="Disordered" evidence="1">
    <location>
        <begin position="47"/>
        <end position="147"/>
    </location>
</feature>
<feature type="compositionally biased region" description="Basic and acidic residues" evidence="1">
    <location>
        <begin position="55"/>
        <end position="64"/>
    </location>
</feature>
<protein>
    <recommendedName>
        <fullName evidence="4">Calcofluor white hypersensitive protein</fullName>
    </recommendedName>
</protein>
<proteinExistence type="predicted"/>
<evidence type="ECO:0008006" key="4">
    <source>
        <dbReference type="Google" id="ProtNLM"/>
    </source>
</evidence>
<evidence type="ECO:0000256" key="1">
    <source>
        <dbReference type="SAM" id="MobiDB-lite"/>
    </source>
</evidence>
<feature type="compositionally biased region" description="Basic and acidic residues" evidence="1">
    <location>
        <begin position="121"/>
        <end position="135"/>
    </location>
</feature>
<dbReference type="Proteomes" id="UP000256690">
    <property type="component" value="Unassembled WGS sequence"/>
</dbReference>
<comment type="caution">
    <text evidence="2">The sequence shown here is derived from an EMBL/GenBank/DDBJ whole genome shotgun (WGS) entry which is preliminary data.</text>
</comment>
<dbReference type="AlphaFoldDB" id="A0A3D8SJD0"/>
<dbReference type="RefSeq" id="XP_026605973.1">
    <property type="nucleotide sequence ID" value="XM_026745107.1"/>
</dbReference>
<dbReference type="GeneID" id="38113461"/>
<keyword evidence="3" id="KW-1185">Reference proteome</keyword>
<sequence>MAAAPKSRTGLYLGLTALGAGGYYLYRAGGEPKVAKEEMNYDINKARAKAPGAETGERAGERAGLEANLNIDEAANQPVTKNTDLASQAQRKFDDLSQAGKDQAAQAQRKLDDLSQAGKDQASKLSHEAEQKAAEAKSTVSGWFGRK</sequence>
<dbReference type="OrthoDB" id="5355126at2759"/>
<evidence type="ECO:0000313" key="3">
    <source>
        <dbReference type="Proteomes" id="UP000256690"/>
    </source>
</evidence>
<evidence type="ECO:0000313" key="2">
    <source>
        <dbReference type="EMBL" id="RDW86449.1"/>
    </source>
</evidence>
<organism evidence="2 3">
    <name type="scientific">Aspergillus mulundensis</name>
    <dbReference type="NCBI Taxonomy" id="1810919"/>
    <lineage>
        <taxon>Eukaryota</taxon>
        <taxon>Fungi</taxon>
        <taxon>Dikarya</taxon>
        <taxon>Ascomycota</taxon>
        <taxon>Pezizomycotina</taxon>
        <taxon>Eurotiomycetes</taxon>
        <taxon>Eurotiomycetidae</taxon>
        <taxon>Eurotiales</taxon>
        <taxon>Aspergillaceae</taxon>
        <taxon>Aspergillus</taxon>
        <taxon>Aspergillus subgen. Nidulantes</taxon>
    </lineage>
</organism>
<reference evidence="2 3" key="1">
    <citation type="journal article" date="2018" name="IMA Fungus">
        <title>IMA Genome-F 9: Draft genome sequence of Annulohypoxylon stygium, Aspergillus mulundensis, Berkeleyomyces basicola (syn. Thielaviopsis basicola), Ceratocystis smalleyi, two Cercospora beticola strains, Coleophoma cylindrospora, Fusarium fracticaudum, Phialophora cf. hyalina, and Morchella septimelata.</title>
        <authorList>
            <person name="Wingfield B.D."/>
            <person name="Bills G.F."/>
            <person name="Dong Y."/>
            <person name="Huang W."/>
            <person name="Nel W.J."/>
            <person name="Swalarsk-Parry B.S."/>
            <person name="Vaghefi N."/>
            <person name="Wilken P.M."/>
            <person name="An Z."/>
            <person name="de Beer Z.W."/>
            <person name="De Vos L."/>
            <person name="Chen L."/>
            <person name="Duong T.A."/>
            <person name="Gao Y."/>
            <person name="Hammerbacher A."/>
            <person name="Kikkert J.R."/>
            <person name="Li Y."/>
            <person name="Li H."/>
            <person name="Li K."/>
            <person name="Li Q."/>
            <person name="Liu X."/>
            <person name="Ma X."/>
            <person name="Naidoo K."/>
            <person name="Pethybridge S.J."/>
            <person name="Sun J."/>
            <person name="Steenkamp E.T."/>
            <person name="van der Nest M.A."/>
            <person name="van Wyk S."/>
            <person name="Wingfield M.J."/>
            <person name="Xiong C."/>
            <person name="Yue Q."/>
            <person name="Zhang X."/>
        </authorList>
    </citation>
    <scope>NUCLEOTIDE SEQUENCE [LARGE SCALE GENOMIC DNA]</scope>
    <source>
        <strain evidence="2 3">DSM 5745</strain>
    </source>
</reference>
<gene>
    <name evidence="2" type="ORF">DSM5745_03091</name>
</gene>
<name>A0A3D8SJD0_9EURO</name>
<dbReference type="EMBL" id="PVWQ01000003">
    <property type="protein sequence ID" value="RDW86449.1"/>
    <property type="molecule type" value="Genomic_DNA"/>
</dbReference>
<feature type="compositionally biased region" description="Polar residues" evidence="1">
    <location>
        <begin position="77"/>
        <end position="90"/>
    </location>
</feature>